<dbReference type="SUPFAM" id="SSF55785">
    <property type="entry name" value="PYP-like sensor domain (PAS domain)"/>
    <property type="match status" value="1"/>
</dbReference>
<dbReference type="Proteomes" id="UP001551584">
    <property type="component" value="Unassembled WGS sequence"/>
</dbReference>
<proteinExistence type="predicted"/>
<keyword evidence="5" id="KW-1185">Reference proteome</keyword>
<dbReference type="RefSeq" id="WP_359274536.1">
    <property type="nucleotide sequence ID" value="NZ_JBEZNA010000049.1"/>
</dbReference>
<evidence type="ECO:0000259" key="3">
    <source>
        <dbReference type="SMART" id="SM00331"/>
    </source>
</evidence>
<accession>A0ABV3ETR1</accession>
<dbReference type="InterPro" id="IPR035965">
    <property type="entry name" value="PAS-like_dom_sf"/>
</dbReference>
<dbReference type="SUPFAM" id="SSF81606">
    <property type="entry name" value="PP2C-like"/>
    <property type="match status" value="1"/>
</dbReference>
<dbReference type="SMART" id="SM00331">
    <property type="entry name" value="PP2C_SIG"/>
    <property type="match status" value="1"/>
</dbReference>
<dbReference type="EMBL" id="JBEZNA010000049">
    <property type="protein sequence ID" value="MEU9579545.1"/>
    <property type="molecule type" value="Genomic_DNA"/>
</dbReference>
<dbReference type="Gene3D" id="3.60.40.10">
    <property type="entry name" value="PPM-type phosphatase domain"/>
    <property type="match status" value="1"/>
</dbReference>
<keyword evidence="1 4" id="KW-0378">Hydrolase</keyword>
<dbReference type="Pfam" id="PF07228">
    <property type="entry name" value="SpoIIE"/>
    <property type="match status" value="1"/>
</dbReference>
<dbReference type="InterPro" id="IPR036457">
    <property type="entry name" value="PPM-type-like_dom_sf"/>
</dbReference>
<sequence length="548" mass="56394">MDTSHPLHDTPPAAGHDRGEARTAPFPVLTVDPAGVVTSLNPAAAALLPRAAAGTVLRGAAPAWLAKAHERLWRASAGPDRPAACGPVGDLWFRATPVLAEDGGVAWWLADETARHAAERRLAEERRQAAVLAEVSGALLATLNAGRCMELVARLAAEHLADAAVVVAPALGRGLPVAVCGPDGTTTHQVLRAEPDAVPGLEEALRGRLPSADTVAVDPALLPGWVLPDSPAGPVTRASLTPLPGQGLPAGALLLLDTGASDGAEGTRPGPGFTRLFAIRAGAALSAARLNAEQAAITATLMRGLLPPDLTAVHGVEYAGVYRPSGASERVGGDFYDVHPGAGPDDETLVVLGDVCGKGLEAAVLTGKIRNTLQALLPLADDHQRLLGLLNGALLTPANPRFATLALASVVRDGPLVRLRVTSAGHQPPVVVRRSGEVEEVPTQGTLVGAFRRIGSTTVEVVLEPGETCVFFTDGVTEARGGPMGDEMFGQRRLEAGLSRCAGMPVHALVDHVHMLAAEWIGGNDHDDIAVVAVGAPFRGTPEEGPVA</sequence>
<reference evidence="4 5" key="1">
    <citation type="submission" date="2024-06" db="EMBL/GenBank/DDBJ databases">
        <title>The Natural Products Discovery Center: Release of the First 8490 Sequenced Strains for Exploring Actinobacteria Biosynthetic Diversity.</title>
        <authorList>
            <person name="Kalkreuter E."/>
            <person name="Kautsar S.A."/>
            <person name="Yang D."/>
            <person name="Bader C.D."/>
            <person name="Teijaro C.N."/>
            <person name="Fluegel L."/>
            <person name="Davis C.M."/>
            <person name="Simpson J.R."/>
            <person name="Lauterbach L."/>
            <person name="Steele A.D."/>
            <person name="Gui C."/>
            <person name="Meng S."/>
            <person name="Li G."/>
            <person name="Viehrig K."/>
            <person name="Ye F."/>
            <person name="Su P."/>
            <person name="Kiefer A.F."/>
            <person name="Nichols A."/>
            <person name="Cepeda A.J."/>
            <person name="Yan W."/>
            <person name="Fan B."/>
            <person name="Jiang Y."/>
            <person name="Adhikari A."/>
            <person name="Zheng C.-J."/>
            <person name="Schuster L."/>
            <person name="Cowan T.M."/>
            <person name="Smanski M.J."/>
            <person name="Chevrette M.G."/>
            <person name="De Carvalho L.P.S."/>
            <person name="Shen B."/>
        </authorList>
    </citation>
    <scope>NUCLEOTIDE SEQUENCE [LARGE SCALE GENOMIC DNA]</scope>
    <source>
        <strain evidence="4 5">NPDC048117</strain>
    </source>
</reference>
<dbReference type="PANTHER" id="PTHR43156">
    <property type="entry name" value="STAGE II SPORULATION PROTEIN E-RELATED"/>
    <property type="match status" value="1"/>
</dbReference>
<gene>
    <name evidence="4" type="ORF">AB0D95_20115</name>
</gene>
<organism evidence="4 5">
    <name type="scientific">Streptomyces chilikensis</name>
    <dbReference type="NCBI Taxonomy" id="1194079"/>
    <lineage>
        <taxon>Bacteria</taxon>
        <taxon>Bacillati</taxon>
        <taxon>Actinomycetota</taxon>
        <taxon>Actinomycetes</taxon>
        <taxon>Kitasatosporales</taxon>
        <taxon>Streptomycetaceae</taxon>
        <taxon>Streptomyces</taxon>
    </lineage>
</organism>
<dbReference type="InterPro" id="IPR001932">
    <property type="entry name" value="PPM-type_phosphatase-like_dom"/>
</dbReference>
<comment type="caution">
    <text evidence="4">The sequence shown here is derived from an EMBL/GenBank/DDBJ whole genome shotgun (WGS) entry which is preliminary data.</text>
</comment>
<feature type="region of interest" description="Disordered" evidence="2">
    <location>
        <begin position="1"/>
        <end position="20"/>
    </location>
</feature>
<protein>
    <submittedName>
        <fullName evidence="4">PP2C family protein-serine/threonine phosphatase</fullName>
        <ecNumber evidence="4">3.1.3.16</ecNumber>
    </submittedName>
</protein>
<evidence type="ECO:0000313" key="5">
    <source>
        <dbReference type="Proteomes" id="UP001551584"/>
    </source>
</evidence>
<dbReference type="PANTHER" id="PTHR43156:SF2">
    <property type="entry name" value="STAGE II SPORULATION PROTEIN E"/>
    <property type="match status" value="1"/>
</dbReference>
<evidence type="ECO:0000256" key="1">
    <source>
        <dbReference type="ARBA" id="ARBA00022801"/>
    </source>
</evidence>
<dbReference type="InterPro" id="IPR052016">
    <property type="entry name" value="Bact_Sigma-Reg"/>
</dbReference>
<dbReference type="EC" id="3.1.3.16" evidence="4"/>
<dbReference type="GO" id="GO:0004722">
    <property type="term" value="F:protein serine/threonine phosphatase activity"/>
    <property type="evidence" value="ECO:0007669"/>
    <property type="project" value="UniProtKB-EC"/>
</dbReference>
<name>A0ABV3ETR1_9ACTN</name>
<evidence type="ECO:0000313" key="4">
    <source>
        <dbReference type="EMBL" id="MEU9579545.1"/>
    </source>
</evidence>
<evidence type="ECO:0000256" key="2">
    <source>
        <dbReference type="SAM" id="MobiDB-lite"/>
    </source>
</evidence>
<feature type="domain" description="PPM-type phosphatase" evidence="3">
    <location>
        <begin position="316"/>
        <end position="536"/>
    </location>
</feature>